<gene>
    <name evidence="1" type="ORF">KQI68_06560</name>
</gene>
<reference evidence="1 2" key="1">
    <citation type="submission" date="2021-06" db="EMBL/GenBank/DDBJ databases">
        <authorList>
            <person name="Sun Q."/>
            <person name="Li D."/>
        </authorList>
    </citation>
    <scope>NUCLEOTIDE SEQUENCE [LARGE SCALE GENOMIC DNA]</scope>
    <source>
        <strain evidence="1 2">MSJ-1</strain>
    </source>
</reference>
<sequence>MAIRAVSTNIHERLPIITNTAHCSRALAFVEQGNVFFGIGKTSPWEKETEEGFIPPEPDLDAENLEELVGLKKAERVSLVVPDENGGIEYAKQRFRTVSKEEGLRLKSRWVLIETTIYFEELPPVAYRQIGLFSRVTPVSGKENSNVLLPKDIKDIGILEVLNNRKPVTRQSDTKDTYIMIIEC</sequence>
<accession>A0ABS6FHM3</accession>
<dbReference type="Pfam" id="PF25691">
    <property type="entry name" value="BW3TFN"/>
    <property type="match status" value="1"/>
</dbReference>
<dbReference type="Proteomes" id="UP000783742">
    <property type="component" value="Unassembled WGS sequence"/>
</dbReference>
<name>A0ABS6FHM3_9FIRM</name>
<evidence type="ECO:0000313" key="1">
    <source>
        <dbReference type="EMBL" id="MBU5669499.1"/>
    </source>
</evidence>
<keyword evidence="2" id="KW-1185">Reference proteome</keyword>
<comment type="caution">
    <text evidence="1">The sequence shown here is derived from an EMBL/GenBank/DDBJ whole genome shotgun (WGS) entry which is preliminary data.</text>
</comment>
<dbReference type="EMBL" id="JAHLQO010000004">
    <property type="protein sequence ID" value="MBU5669499.1"/>
    <property type="molecule type" value="Genomic_DNA"/>
</dbReference>
<dbReference type="RefSeq" id="WP_216549331.1">
    <property type="nucleotide sequence ID" value="NZ_JAHLQO010000004.1"/>
</dbReference>
<organism evidence="1 2">
    <name type="scientific">Peptoniphilus ovalis</name>
    <dbReference type="NCBI Taxonomy" id="2841503"/>
    <lineage>
        <taxon>Bacteria</taxon>
        <taxon>Bacillati</taxon>
        <taxon>Bacillota</taxon>
        <taxon>Tissierellia</taxon>
        <taxon>Tissierellales</taxon>
        <taxon>Peptoniphilaceae</taxon>
        <taxon>Peptoniphilus</taxon>
    </lineage>
</organism>
<proteinExistence type="predicted"/>
<protein>
    <submittedName>
        <fullName evidence="1">Uncharacterized protein</fullName>
    </submittedName>
</protein>
<evidence type="ECO:0000313" key="2">
    <source>
        <dbReference type="Proteomes" id="UP000783742"/>
    </source>
</evidence>
<dbReference type="InterPro" id="IPR058040">
    <property type="entry name" value="BW3TFN"/>
</dbReference>